<evidence type="ECO:0000259" key="13">
    <source>
        <dbReference type="PROSITE" id="PS50011"/>
    </source>
</evidence>
<dbReference type="CDD" id="cd00156">
    <property type="entry name" value="REC"/>
    <property type="match status" value="1"/>
</dbReference>
<dbReference type="SUPFAM" id="SSF56112">
    <property type="entry name" value="Protein kinase-like (PK-like)"/>
    <property type="match status" value="1"/>
</dbReference>
<dbReference type="Pfam" id="PF04784">
    <property type="entry name" value="DUF547"/>
    <property type="match status" value="1"/>
</dbReference>
<evidence type="ECO:0000256" key="2">
    <source>
        <dbReference type="ARBA" id="ARBA00012513"/>
    </source>
</evidence>
<dbReference type="InterPro" id="IPR011009">
    <property type="entry name" value="Kinase-like_dom_sf"/>
</dbReference>
<dbReference type="PROSITE" id="PS50011">
    <property type="entry name" value="PROTEIN_KINASE_DOM"/>
    <property type="match status" value="1"/>
</dbReference>
<reference evidence="15" key="1">
    <citation type="submission" date="2023-04" db="EMBL/GenBank/DDBJ databases">
        <title>Phytophthora fragariaefolia NBRC 109709.</title>
        <authorList>
            <person name="Ichikawa N."/>
            <person name="Sato H."/>
            <person name="Tonouchi N."/>
        </authorList>
    </citation>
    <scope>NUCLEOTIDE SEQUENCE</scope>
    <source>
        <strain evidence="15">NBRC 109709</strain>
    </source>
</reference>
<feature type="compositionally biased region" description="Polar residues" evidence="12">
    <location>
        <begin position="513"/>
        <end position="523"/>
    </location>
</feature>
<dbReference type="OrthoDB" id="248923at2759"/>
<evidence type="ECO:0000313" key="16">
    <source>
        <dbReference type="Proteomes" id="UP001165121"/>
    </source>
</evidence>
<keyword evidence="7 11" id="KW-0067">ATP-binding</keyword>
<evidence type="ECO:0000256" key="10">
    <source>
        <dbReference type="PROSITE-ProRule" id="PRU00169"/>
    </source>
</evidence>
<evidence type="ECO:0000256" key="12">
    <source>
        <dbReference type="SAM" id="MobiDB-lite"/>
    </source>
</evidence>
<dbReference type="EC" id="2.7.11.1" evidence="2"/>
<evidence type="ECO:0000256" key="7">
    <source>
        <dbReference type="ARBA" id="ARBA00022840"/>
    </source>
</evidence>
<dbReference type="SMART" id="SM00448">
    <property type="entry name" value="REC"/>
    <property type="match status" value="1"/>
</dbReference>
<dbReference type="GO" id="GO:0000160">
    <property type="term" value="P:phosphorelay signal transduction system"/>
    <property type="evidence" value="ECO:0007669"/>
    <property type="project" value="InterPro"/>
</dbReference>
<keyword evidence="10" id="KW-0597">Phosphoprotein</keyword>
<dbReference type="InterPro" id="IPR051131">
    <property type="entry name" value="NEK_Ser/Thr_kinase_NIMA"/>
</dbReference>
<feature type="binding site" evidence="11">
    <location>
        <position position="234"/>
    </location>
    <ligand>
        <name>ATP</name>
        <dbReference type="ChEBI" id="CHEBI:30616"/>
    </ligand>
</feature>
<dbReference type="PANTHER" id="PTHR44899">
    <property type="entry name" value="CAMK FAMILY PROTEIN KINASE"/>
    <property type="match status" value="1"/>
</dbReference>
<protein>
    <recommendedName>
        <fullName evidence="2">non-specific serine/threonine protein kinase</fullName>
        <ecNumber evidence="2">2.7.11.1</ecNumber>
    </recommendedName>
</protein>
<dbReference type="InterPro" id="IPR008271">
    <property type="entry name" value="Ser/Thr_kinase_AS"/>
</dbReference>
<feature type="compositionally biased region" description="Polar residues" evidence="12">
    <location>
        <begin position="533"/>
        <end position="546"/>
    </location>
</feature>
<dbReference type="Pfam" id="PF00072">
    <property type="entry name" value="Response_reg"/>
    <property type="match status" value="1"/>
</dbReference>
<keyword evidence="4" id="KW-0808">Transferase</keyword>
<accession>A0A9W6WWG6</accession>
<dbReference type="FunFam" id="1.10.510.10:FF:000535">
    <property type="entry name" value="Serine/threonine-protein kinase a"/>
    <property type="match status" value="1"/>
</dbReference>
<evidence type="ECO:0000256" key="8">
    <source>
        <dbReference type="ARBA" id="ARBA00047899"/>
    </source>
</evidence>
<keyword evidence="3" id="KW-0723">Serine/threonine-protein kinase</keyword>
<dbReference type="PROSITE" id="PS00107">
    <property type="entry name" value="PROTEIN_KINASE_ATP"/>
    <property type="match status" value="1"/>
</dbReference>
<dbReference type="Pfam" id="PF00069">
    <property type="entry name" value="Pkinase"/>
    <property type="match status" value="1"/>
</dbReference>
<dbReference type="Gene3D" id="1.10.510.10">
    <property type="entry name" value="Transferase(Phosphotransferase) domain 1"/>
    <property type="match status" value="1"/>
</dbReference>
<dbReference type="SMART" id="SM00220">
    <property type="entry name" value="S_TKc"/>
    <property type="match status" value="1"/>
</dbReference>
<dbReference type="PROSITE" id="PS50110">
    <property type="entry name" value="RESPONSE_REGULATORY"/>
    <property type="match status" value="1"/>
</dbReference>
<evidence type="ECO:0000256" key="11">
    <source>
        <dbReference type="PROSITE-ProRule" id="PRU10141"/>
    </source>
</evidence>
<evidence type="ECO:0000256" key="9">
    <source>
        <dbReference type="ARBA" id="ARBA00048679"/>
    </source>
</evidence>
<dbReference type="InterPro" id="IPR011006">
    <property type="entry name" value="CheY-like_superfamily"/>
</dbReference>
<dbReference type="Proteomes" id="UP001165121">
    <property type="component" value="Unassembled WGS sequence"/>
</dbReference>
<keyword evidence="5 11" id="KW-0547">Nucleotide-binding</keyword>
<evidence type="ECO:0000256" key="4">
    <source>
        <dbReference type="ARBA" id="ARBA00022679"/>
    </source>
</evidence>
<keyword evidence="6" id="KW-0418">Kinase</keyword>
<dbReference type="AlphaFoldDB" id="A0A9W6WWG6"/>
<evidence type="ECO:0000256" key="6">
    <source>
        <dbReference type="ARBA" id="ARBA00022777"/>
    </source>
</evidence>
<evidence type="ECO:0000313" key="15">
    <source>
        <dbReference type="EMBL" id="GMF18970.1"/>
    </source>
</evidence>
<dbReference type="InterPro" id="IPR001789">
    <property type="entry name" value="Sig_transdc_resp-reg_receiver"/>
</dbReference>
<dbReference type="InterPro" id="IPR017441">
    <property type="entry name" value="Protein_kinase_ATP_BS"/>
</dbReference>
<proteinExistence type="inferred from homology"/>
<feature type="region of interest" description="Disordered" evidence="12">
    <location>
        <begin position="1"/>
        <end position="54"/>
    </location>
</feature>
<evidence type="ECO:0000256" key="5">
    <source>
        <dbReference type="ARBA" id="ARBA00022741"/>
    </source>
</evidence>
<comment type="catalytic activity">
    <reaction evidence="9">
        <text>L-seryl-[protein] + ATP = O-phospho-L-seryl-[protein] + ADP + H(+)</text>
        <dbReference type="Rhea" id="RHEA:17989"/>
        <dbReference type="Rhea" id="RHEA-COMP:9863"/>
        <dbReference type="Rhea" id="RHEA-COMP:11604"/>
        <dbReference type="ChEBI" id="CHEBI:15378"/>
        <dbReference type="ChEBI" id="CHEBI:29999"/>
        <dbReference type="ChEBI" id="CHEBI:30616"/>
        <dbReference type="ChEBI" id="CHEBI:83421"/>
        <dbReference type="ChEBI" id="CHEBI:456216"/>
        <dbReference type="EC" id="2.7.11.1"/>
    </reaction>
</comment>
<feature type="domain" description="Response regulatory" evidence="14">
    <location>
        <begin position="69"/>
        <end position="188"/>
    </location>
</feature>
<dbReference type="InterPro" id="IPR006869">
    <property type="entry name" value="DUF547"/>
</dbReference>
<name>A0A9W6WWG6_9STRA</name>
<dbReference type="PANTHER" id="PTHR44899:SF3">
    <property type="entry name" value="SERINE_THREONINE-PROTEIN KINASE NEK1"/>
    <property type="match status" value="1"/>
</dbReference>
<evidence type="ECO:0000256" key="3">
    <source>
        <dbReference type="ARBA" id="ARBA00022527"/>
    </source>
</evidence>
<dbReference type="GO" id="GO:0005524">
    <property type="term" value="F:ATP binding"/>
    <property type="evidence" value="ECO:0007669"/>
    <property type="project" value="UniProtKB-UniRule"/>
</dbReference>
<dbReference type="PROSITE" id="PS00108">
    <property type="entry name" value="PROTEIN_KINASE_ST"/>
    <property type="match status" value="1"/>
</dbReference>
<comment type="similarity">
    <text evidence="1">Belongs to the protein kinase superfamily. NEK Ser/Thr protein kinase family. NIMA subfamily.</text>
</comment>
<dbReference type="GO" id="GO:0004674">
    <property type="term" value="F:protein serine/threonine kinase activity"/>
    <property type="evidence" value="ECO:0007669"/>
    <property type="project" value="UniProtKB-KW"/>
</dbReference>
<feature type="domain" description="Protein kinase" evidence="13">
    <location>
        <begin position="205"/>
        <end position="469"/>
    </location>
</feature>
<evidence type="ECO:0000256" key="1">
    <source>
        <dbReference type="ARBA" id="ARBA00010886"/>
    </source>
</evidence>
<dbReference type="InterPro" id="IPR000719">
    <property type="entry name" value="Prot_kinase_dom"/>
</dbReference>
<evidence type="ECO:0000259" key="14">
    <source>
        <dbReference type="PROSITE" id="PS50110"/>
    </source>
</evidence>
<feature type="modified residue" description="4-aspartylphosphate" evidence="10">
    <location>
        <position position="120"/>
    </location>
</feature>
<sequence>MTHDRDRQGPRPLARLTFRQSQGAAGSVAPPTKKHTPKREREPQPQRSPEAESCAQPLAAFGMDPSEVTVLVVEDDEFTRMATIDILKSCRYTVFAVENGRQALDVLVANHAKFDLVLCDVMLPVMTGIELLDEIQKHSATLGHIPIVMTSSNEEMDVVTSCLSKGAKDYLIKPIQVNTAKTLVRHVWLSRRLERTSNKSMWQDIEVIRTIGKGTHGTVVLARRKQDGAVVAVKRVRISQISENGRKQADNEVILLKSLYHVNIVRFYDHFLADDELNIVMEYSDGGNLRQLVKLRAREKMGPFPEPVIMSWFAQLVLAVAYIHGKNVLHRDLKAQNVFLTHRNVVKLGDFGISKALAGDATANTACGTPESMSPEICRGEPYGKKSDIWSLGCILYEMIMLRRPFEASTLPEIFAKICKGDYPPIVPTFSRDLRLLVQLMLQQDASKRPSIEDICRFQFVQTPIQAFLSEHVSEFQEALELEAKLHQPSLYSAGSVDPPTAPASPMRRRNHNNSSDTPSSGLSEPAPDLISPVSSRSDGSNNAGVNKSDLHNSAMAAVGIGLGSDVIPGPNARSQQNSDLSKISVDSPGYVEDTLADKLRAQVTIGDVRVGLFTTYTACIAADELVRTLKSKFDKTEEQSAKILADFLNTRVLNVVFAEDTAHPDLASSSTYLRFQVDELFVPLNMKYVCVDDVQQGPMEVCLCVRESIAELHALKSFPRGIATGFSLPNHVSATGSSVTEYFDAPLCLKYRRFLKLTSKLQKVDVGSLPKHERQPFFINIYNAMVLHGLIEFGVPQNIGQYKAFERDVAYTIGGLDFTLGDIKHGILRCNRKPPSNYWERQLQAQDPKLQFRLHIRDPRSLLVLIDCAEPLPTAEVVPILKPGRTDTDLEDQAEKFCERLVEVDERAGEIVLPRVLRIFRDDFGSSEAEMVSWLVQYMEDAPANIVNYRVRYQTGISS</sequence>
<dbReference type="SUPFAM" id="SSF52172">
    <property type="entry name" value="CheY-like"/>
    <property type="match status" value="1"/>
</dbReference>
<dbReference type="FunFam" id="3.30.200.20:FF:000097">
    <property type="entry name" value="Probable serine/threonine-protein kinase nek1"/>
    <property type="match status" value="1"/>
</dbReference>
<comment type="caution">
    <text evidence="15">The sequence shown here is derived from an EMBL/GenBank/DDBJ whole genome shotgun (WGS) entry which is preliminary data.</text>
</comment>
<feature type="region of interest" description="Disordered" evidence="12">
    <location>
        <begin position="491"/>
        <end position="549"/>
    </location>
</feature>
<organism evidence="15 16">
    <name type="scientific">Phytophthora fragariaefolia</name>
    <dbReference type="NCBI Taxonomy" id="1490495"/>
    <lineage>
        <taxon>Eukaryota</taxon>
        <taxon>Sar</taxon>
        <taxon>Stramenopiles</taxon>
        <taxon>Oomycota</taxon>
        <taxon>Peronosporomycetes</taxon>
        <taxon>Peronosporales</taxon>
        <taxon>Peronosporaceae</taxon>
        <taxon>Phytophthora</taxon>
    </lineage>
</organism>
<comment type="catalytic activity">
    <reaction evidence="8">
        <text>L-threonyl-[protein] + ATP = O-phospho-L-threonyl-[protein] + ADP + H(+)</text>
        <dbReference type="Rhea" id="RHEA:46608"/>
        <dbReference type="Rhea" id="RHEA-COMP:11060"/>
        <dbReference type="Rhea" id="RHEA-COMP:11605"/>
        <dbReference type="ChEBI" id="CHEBI:15378"/>
        <dbReference type="ChEBI" id="CHEBI:30013"/>
        <dbReference type="ChEBI" id="CHEBI:30616"/>
        <dbReference type="ChEBI" id="CHEBI:61977"/>
        <dbReference type="ChEBI" id="CHEBI:456216"/>
        <dbReference type="EC" id="2.7.11.1"/>
    </reaction>
</comment>
<dbReference type="EMBL" id="BSXT01000145">
    <property type="protein sequence ID" value="GMF18970.1"/>
    <property type="molecule type" value="Genomic_DNA"/>
</dbReference>
<keyword evidence="16" id="KW-1185">Reference proteome</keyword>
<dbReference type="CDD" id="cd08215">
    <property type="entry name" value="STKc_Nek"/>
    <property type="match status" value="1"/>
</dbReference>
<gene>
    <name evidence="15" type="ORF">Pfra01_000182900</name>
</gene>
<dbReference type="Gene3D" id="3.40.50.2300">
    <property type="match status" value="1"/>
</dbReference>